<dbReference type="EMBL" id="JAUFPN010000179">
    <property type="protein sequence ID" value="MDN3566636.1"/>
    <property type="molecule type" value="Genomic_DNA"/>
</dbReference>
<sequence>QAAQAPAPPPSPPAGATGPQPLTQGGAPVLGAVTPPGIADGIRNPDPEYPAASQARGEQGVVTVLLHITATGSVEEVEVVRTSGYAALDEAARRAVQRWRFRPATRGGLAIPGTIRTAIHFRLRQ</sequence>
<evidence type="ECO:0000256" key="2">
    <source>
        <dbReference type="ARBA" id="ARBA00006555"/>
    </source>
</evidence>
<evidence type="ECO:0000313" key="12">
    <source>
        <dbReference type="EMBL" id="MDN3566636.1"/>
    </source>
</evidence>
<keyword evidence="4" id="KW-1003">Cell membrane</keyword>
<dbReference type="PANTHER" id="PTHR33446">
    <property type="entry name" value="PROTEIN TONB-RELATED"/>
    <property type="match status" value="1"/>
</dbReference>
<dbReference type="RefSeq" id="WP_290318573.1">
    <property type="nucleotide sequence ID" value="NZ_JAUFPN010000179.1"/>
</dbReference>
<evidence type="ECO:0000256" key="4">
    <source>
        <dbReference type="ARBA" id="ARBA00022475"/>
    </source>
</evidence>
<keyword evidence="8" id="KW-1133">Transmembrane helix</keyword>
<evidence type="ECO:0000256" key="3">
    <source>
        <dbReference type="ARBA" id="ARBA00022448"/>
    </source>
</evidence>
<dbReference type="Proteomes" id="UP001529369">
    <property type="component" value="Unassembled WGS sequence"/>
</dbReference>
<keyword evidence="9" id="KW-0472">Membrane</keyword>
<keyword evidence="3" id="KW-0813">Transport</keyword>
<dbReference type="InterPro" id="IPR051045">
    <property type="entry name" value="TonB-dependent_transducer"/>
</dbReference>
<dbReference type="InterPro" id="IPR037682">
    <property type="entry name" value="TonB_C"/>
</dbReference>
<feature type="region of interest" description="Disordered" evidence="10">
    <location>
        <begin position="1"/>
        <end position="56"/>
    </location>
</feature>
<dbReference type="Gene3D" id="3.30.1150.10">
    <property type="match status" value="1"/>
</dbReference>
<keyword evidence="13" id="KW-1185">Reference proteome</keyword>
<evidence type="ECO:0000259" key="11">
    <source>
        <dbReference type="PROSITE" id="PS52015"/>
    </source>
</evidence>
<accession>A0ABT8AAJ3</accession>
<dbReference type="NCBIfam" id="TIGR01352">
    <property type="entry name" value="tonB_Cterm"/>
    <property type="match status" value="1"/>
</dbReference>
<evidence type="ECO:0000256" key="9">
    <source>
        <dbReference type="ARBA" id="ARBA00023136"/>
    </source>
</evidence>
<dbReference type="SUPFAM" id="SSF74653">
    <property type="entry name" value="TolA/TonB C-terminal domain"/>
    <property type="match status" value="1"/>
</dbReference>
<evidence type="ECO:0000256" key="1">
    <source>
        <dbReference type="ARBA" id="ARBA00004383"/>
    </source>
</evidence>
<comment type="similarity">
    <text evidence="2">Belongs to the TonB family.</text>
</comment>
<comment type="subcellular location">
    <subcellularLocation>
        <location evidence="1">Cell inner membrane</location>
        <topology evidence="1">Single-pass membrane protein</topology>
        <orientation evidence="1">Periplasmic side</orientation>
    </subcellularLocation>
</comment>
<keyword evidence="6" id="KW-0812">Transmembrane</keyword>
<proteinExistence type="inferred from homology"/>
<evidence type="ECO:0000256" key="8">
    <source>
        <dbReference type="ARBA" id="ARBA00022989"/>
    </source>
</evidence>
<dbReference type="PROSITE" id="PS52015">
    <property type="entry name" value="TONB_CTD"/>
    <property type="match status" value="1"/>
</dbReference>
<evidence type="ECO:0000313" key="13">
    <source>
        <dbReference type="Proteomes" id="UP001529369"/>
    </source>
</evidence>
<feature type="domain" description="TonB C-terminal" evidence="11">
    <location>
        <begin position="34"/>
        <end position="125"/>
    </location>
</feature>
<feature type="compositionally biased region" description="Pro residues" evidence="10">
    <location>
        <begin position="1"/>
        <end position="13"/>
    </location>
</feature>
<keyword evidence="5" id="KW-0997">Cell inner membrane</keyword>
<dbReference type="InterPro" id="IPR006260">
    <property type="entry name" value="TonB/TolA_C"/>
</dbReference>
<comment type="caution">
    <text evidence="12">The sequence shown here is derived from an EMBL/GenBank/DDBJ whole genome shotgun (WGS) entry which is preliminary data.</text>
</comment>
<evidence type="ECO:0000256" key="6">
    <source>
        <dbReference type="ARBA" id="ARBA00022692"/>
    </source>
</evidence>
<evidence type="ECO:0000256" key="5">
    <source>
        <dbReference type="ARBA" id="ARBA00022519"/>
    </source>
</evidence>
<feature type="non-terminal residue" evidence="12">
    <location>
        <position position="1"/>
    </location>
</feature>
<evidence type="ECO:0000256" key="7">
    <source>
        <dbReference type="ARBA" id="ARBA00022927"/>
    </source>
</evidence>
<protein>
    <submittedName>
        <fullName evidence="12">Energy transducer TonB</fullName>
    </submittedName>
</protein>
<keyword evidence="7" id="KW-0653">Protein transport</keyword>
<dbReference type="Pfam" id="PF03544">
    <property type="entry name" value="TonB_C"/>
    <property type="match status" value="1"/>
</dbReference>
<gene>
    <name evidence="12" type="ORF">QWZ14_19860</name>
</gene>
<name>A0ABT8AAJ3_9PROT</name>
<dbReference type="PANTHER" id="PTHR33446:SF2">
    <property type="entry name" value="PROTEIN TONB"/>
    <property type="match status" value="1"/>
</dbReference>
<reference evidence="13" key="1">
    <citation type="journal article" date="2019" name="Int. J. Syst. Evol. Microbiol.">
        <title>The Global Catalogue of Microorganisms (GCM) 10K type strain sequencing project: providing services to taxonomists for standard genome sequencing and annotation.</title>
        <authorList>
            <consortium name="The Broad Institute Genomics Platform"/>
            <consortium name="The Broad Institute Genome Sequencing Center for Infectious Disease"/>
            <person name="Wu L."/>
            <person name="Ma J."/>
        </authorList>
    </citation>
    <scope>NUCLEOTIDE SEQUENCE [LARGE SCALE GENOMIC DNA]</scope>
    <source>
        <strain evidence="13">CECT 7131</strain>
    </source>
</reference>
<organism evidence="12 13">
    <name type="scientific">Paeniroseomonas aquatica</name>
    <dbReference type="NCBI Taxonomy" id="373043"/>
    <lineage>
        <taxon>Bacteria</taxon>
        <taxon>Pseudomonadati</taxon>
        <taxon>Pseudomonadota</taxon>
        <taxon>Alphaproteobacteria</taxon>
        <taxon>Acetobacterales</taxon>
        <taxon>Acetobacteraceae</taxon>
        <taxon>Paeniroseomonas</taxon>
    </lineage>
</organism>
<evidence type="ECO:0000256" key="10">
    <source>
        <dbReference type="SAM" id="MobiDB-lite"/>
    </source>
</evidence>